<keyword evidence="4 6" id="KW-1133">Transmembrane helix</keyword>
<feature type="domain" description="ABC3 transporter permease C-terminal" evidence="7">
    <location>
        <begin position="299"/>
        <end position="413"/>
    </location>
</feature>
<feature type="domain" description="MacB-like periplasmic core" evidence="8">
    <location>
        <begin position="20"/>
        <end position="228"/>
    </location>
</feature>
<comment type="subcellular location">
    <subcellularLocation>
        <location evidence="1">Cell membrane</location>
        <topology evidence="1">Multi-pass membrane protein</topology>
    </subcellularLocation>
</comment>
<feature type="transmembrane region" description="Helical" evidence="6">
    <location>
        <begin position="339"/>
        <end position="366"/>
    </location>
</feature>
<evidence type="ECO:0000256" key="2">
    <source>
        <dbReference type="ARBA" id="ARBA00022475"/>
    </source>
</evidence>
<keyword evidence="10" id="KW-1185">Reference proteome</keyword>
<organism evidence="9 10">
    <name type="scientific">Chitinophaga defluvii</name>
    <dbReference type="NCBI Taxonomy" id="3163343"/>
    <lineage>
        <taxon>Bacteria</taxon>
        <taxon>Pseudomonadati</taxon>
        <taxon>Bacteroidota</taxon>
        <taxon>Chitinophagia</taxon>
        <taxon>Chitinophagales</taxon>
        <taxon>Chitinophagaceae</taxon>
        <taxon>Chitinophaga</taxon>
    </lineage>
</organism>
<feature type="transmembrane region" description="Helical" evidence="6">
    <location>
        <begin position="434"/>
        <end position="455"/>
    </location>
</feature>
<keyword evidence="2" id="KW-1003">Cell membrane</keyword>
<comment type="caution">
    <text evidence="9">The sequence shown here is derived from an EMBL/GenBank/DDBJ whole genome shotgun (WGS) entry which is preliminary data.</text>
</comment>
<feature type="transmembrane region" description="Helical" evidence="6">
    <location>
        <begin position="717"/>
        <end position="749"/>
    </location>
</feature>
<dbReference type="EMBL" id="JBEXAC010000002">
    <property type="protein sequence ID" value="MET7000621.1"/>
    <property type="molecule type" value="Genomic_DNA"/>
</dbReference>
<dbReference type="PANTHER" id="PTHR30572">
    <property type="entry name" value="MEMBRANE COMPONENT OF TRANSPORTER-RELATED"/>
    <property type="match status" value="1"/>
</dbReference>
<dbReference type="Pfam" id="PF02687">
    <property type="entry name" value="FtsX"/>
    <property type="match status" value="2"/>
</dbReference>
<proteinExistence type="predicted"/>
<feature type="transmembrane region" description="Helical" evidence="6">
    <location>
        <begin position="386"/>
        <end position="413"/>
    </location>
</feature>
<dbReference type="PANTHER" id="PTHR30572:SF18">
    <property type="entry name" value="ABC-TYPE MACROLIDE FAMILY EXPORT SYSTEM PERMEASE COMPONENT 2"/>
    <property type="match status" value="1"/>
</dbReference>
<evidence type="ECO:0000259" key="8">
    <source>
        <dbReference type="Pfam" id="PF12704"/>
    </source>
</evidence>
<evidence type="ECO:0000313" key="10">
    <source>
        <dbReference type="Proteomes" id="UP001549749"/>
    </source>
</evidence>
<gene>
    <name evidence="9" type="ORF">ABR189_24735</name>
</gene>
<evidence type="ECO:0000313" key="9">
    <source>
        <dbReference type="EMBL" id="MET7000621.1"/>
    </source>
</evidence>
<feature type="transmembrane region" description="Helical" evidence="6">
    <location>
        <begin position="21"/>
        <end position="41"/>
    </location>
</feature>
<evidence type="ECO:0000256" key="4">
    <source>
        <dbReference type="ARBA" id="ARBA00022989"/>
    </source>
</evidence>
<evidence type="ECO:0000256" key="6">
    <source>
        <dbReference type="SAM" id="Phobius"/>
    </source>
</evidence>
<keyword evidence="5 6" id="KW-0472">Membrane</keyword>
<keyword evidence="3 6" id="KW-0812">Transmembrane</keyword>
<accession>A0ABV2TC57</accession>
<feature type="transmembrane region" description="Helical" evidence="6">
    <location>
        <begin position="681"/>
        <end position="705"/>
    </location>
</feature>
<feature type="transmembrane region" description="Helical" evidence="6">
    <location>
        <begin position="292"/>
        <end position="314"/>
    </location>
</feature>
<dbReference type="Proteomes" id="UP001549749">
    <property type="component" value="Unassembled WGS sequence"/>
</dbReference>
<dbReference type="InterPro" id="IPR050250">
    <property type="entry name" value="Macrolide_Exporter_MacB"/>
</dbReference>
<name>A0ABV2TC57_9BACT</name>
<dbReference type="Pfam" id="PF12704">
    <property type="entry name" value="MacB_PCD"/>
    <property type="match status" value="1"/>
</dbReference>
<dbReference type="InterPro" id="IPR003838">
    <property type="entry name" value="ABC3_permease_C"/>
</dbReference>
<dbReference type="InterPro" id="IPR025857">
    <property type="entry name" value="MacB_PCD"/>
</dbReference>
<feature type="domain" description="ABC3 transporter permease C-terminal" evidence="7">
    <location>
        <begin position="684"/>
        <end position="797"/>
    </location>
</feature>
<dbReference type="RefSeq" id="WP_354663175.1">
    <property type="nucleotide sequence ID" value="NZ_JBEXAC010000002.1"/>
</dbReference>
<evidence type="ECO:0000256" key="3">
    <source>
        <dbReference type="ARBA" id="ARBA00022692"/>
    </source>
</evidence>
<sequence length="804" mass="89395">MFKNYIKIAFRNLWKNKGFSTITILGLATGLATCLLIALFVTDELRYDKFNVHANRIFRINADFSVNGSLFKERQVPAQFGRVLMQDNPQVENYVRLSTHENILIRKGDETLAEPNACFADSSLFDVFTLPMVAGNAKTALTRPGTMVISERIALKYFNSTDVVGKTLLTDNIYPYQISGVIRNVPAQSHIHFDFIRSMASMAESREDNWLGNNFVTYLLVRPGVDVSMLNGYYQAAIKKYIASELKKVTGITLSDLEAKGGHFRYGSIPLTDIHLHSTLTTEAEPSGNITYVYIFLAVGAIILLIACVNFMNLSTARSAGRAKEVGVRKVLGSPRSGLVFQFLSESLLTSFIALLLAVMMAILLLPFFNELTGKQIQLDQFSDLWLLPVLLITALVVGLMAGSYPAFFLAAFEPVKVLKGKLRTGFKGGWIRNSLVVFQFTAAILLIVGTLVIYNQLNYIRNKTLGYNREQVLILRNTASLWVHAKTFKQEVLQLPGVEAGTMTNSLPTKMFENTGVYSKDASFSGGLTMALGEWYIDTDYFPTLGMKMAAGRNFSSQFPTDTNALVLNETAARLLGVSDLNERYLYNNMDNKQQKIIGIVKDFNSGSLRNKIGPMVFRLGEYRNNMAFRVKTANITALIAKIKDTYAAQDGMAGQPFLYSFLDDDFNRLYQAEQRTGQIFISLAVLAIFIASLGVFGLITYAAEQRTKEISIRKVLGASVSGIVLLLSKDFLKLVLAGFMIASPIAWFVMNKWLEGFAYRVNIHWEVFLLAAILAILITLLSIGFQAIRAATANPVKSLKSE</sequence>
<evidence type="ECO:0000259" key="7">
    <source>
        <dbReference type="Pfam" id="PF02687"/>
    </source>
</evidence>
<evidence type="ECO:0000256" key="1">
    <source>
        <dbReference type="ARBA" id="ARBA00004651"/>
    </source>
</evidence>
<feature type="transmembrane region" description="Helical" evidence="6">
    <location>
        <begin position="769"/>
        <end position="790"/>
    </location>
</feature>
<protein>
    <submittedName>
        <fullName evidence="9">ABC transporter permease</fullName>
    </submittedName>
</protein>
<reference evidence="9 10" key="1">
    <citation type="submission" date="2024-06" db="EMBL/GenBank/DDBJ databases">
        <title>Chitinophaga defluvii sp. nov., isolated from municipal sewage.</title>
        <authorList>
            <person name="Zhang L."/>
        </authorList>
    </citation>
    <scope>NUCLEOTIDE SEQUENCE [LARGE SCALE GENOMIC DNA]</scope>
    <source>
        <strain evidence="9 10">H8</strain>
    </source>
</reference>
<evidence type="ECO:0000256" key="5">
    <source>
        <dbReference type="ARBA" id="ARBA00023136"/>
    </source>
</evidence>